<dbReference type="Pfam" id="PF24287">
    <property type="entry name" value="DUF7475"/>
    <property type="match status" value="1"/>
</dbReference>
<keyword evidence="1" id="KW-1133">Transmembrane helix</keyword>
<feature type="transmembrane region" description="Helical" evidence="1">
    <location>
        <begin position="12"/>
        <end position="34"/>
    </location>
</feature>
<dbReference type="InterPro" id="IPR055898">
    <property type="entry name" value="DUF7475"/>
</dbReference>
<gene>
    <name evidence="2" type="ORF">KSZ_39720</name>
</gene>
<keyword evidence="1" id="KW-0812">Transmembrane</keyword>
<evidence type="ECO:0000313" key="2">
    <source>
        <dbReference type="EMBL" id="GHO85966.1"/>
    </source>
</evidence>
<dbReference type="EMBL" id="BNJJ01000010">
    <property type="protein sequence ID" value="GHO85966.1"/>
    <property type="molecule type" value="Genomic_DNA"/>
</dbReference>
<keyword evidence="1" id="KW-0472">Membrane</keyword>
<dbReference type="Proteomes" id="UP000635565">
    <property type="component" value="Unassembled WGS sequence"/>
</dbReference>
<sequence length="130" mass="15028">MQQALQTNKQFLFVIIGIVLTTLITGAAHLYLSMQPDEDLHFWFLLNGLGYLGLLVAFFLPQFARIHNLVRWVFIGYTLLTIVLWFFLGSPSEGWPWDPFDCTIKVVEVVLVILLFLDWMKSKQIAAKPR</sequence>
<dbReference type="RefSeq" id="WP_201363593.1">
    <property type="nucleotide sequence ID" value="NZ_BNJJ01000010.1"/>
</dbReference>
<organism evidence="2 3">
    <name type="scientific">Dictyobacter formicarum</name>
    <dbReference type="NCBI Taxonomy" id="2778368"/>
    <lineage>
        <taxon>Bacteria</taxon>
        <taxon>Bacillati</taxon>
        <taxon>Chloroflexota</taxon>
        <taxon>Ktedonobacteria</taxon>
        <taxon>Ktedonobacterales</taxon>
        <taxon>Dictyobacteraceae</taxon>
        <taxon>Dictyobacter</taxon>
    </lineage>
</organism>
<keyword evidence="3" id="KW-1185">Reference proteome</keyword>
<protein>
    <submittedName>
        <fullName evidence="2">Uncharacterized protein</fullName>
    </submittedName>
</protein>
<evidence type="ECO:0000313" key="3">
    <source>
        <dbReference type="Proteomes" id="UP000635565"/>
    </source>
</evidence>
<feature type="transmembrane region" description="Helical" evidence="1">
    <location>
        <begin position="69"/>
        <end position="88"/>
    </location>
</feature>
<comment type="caution">
    <text evidence="2">The sequence shown here is derived from an EMBL/GenBank/DDBJ whole genome shotgun (WGS) entry which is preliminary data.</text>
</comment>
<reference evidence="2 3" key="1">
    <citation type="journal article" date="2021" name="Int. J. Syst. Evol. Microbiol.">
        <title>Reticulibacter mediterranei gen. nov., sp. nov., within the new family Reticulibacteraceae fam. nov., and Ktedonospora formicarum gen. nov., sp. nov., Ktedonobacter robiniae sp. nov., Dictyobacter formicarum sp. nov. and Dictyobacter arantiisoli sp. nov., belonging to the class Ktedonobacteria.</title>
        <authorList>
            <person name="Yabe S."/>
            <person name="Zheng Y."/>
            <person name="Wang C.M."/>
            <person name="Sakai Y."/>
            <person name="Abe K."/>
            <person name="Yokota A."/>
            <person name="Donadio S."/>
            <person name="Cavaletti L."/>
            <person name="Monciardini P."/>
        </authorList>
    </citation>
    <scope>NUCLEOTIDE SEQUENCE [LARGE SCALE GENOMIC DNA]</scope>
    <source>
        <strain evidence="2 3">SOSP1-9</strain>
    </source>
</reference>
<feature type="transmembrane region" description="Helical" evidence="1">
    <location>
        <begin position="103"/>
        <end position="120"/>
    </location>
</feature>
<evidence type="ECO:0000256" key="1">
    <source>
        <dbReference type="SAM" id="Phobius"/>
    </source>
</evidence>
<proteinExistence type="predicted"/>
<name>A0ABQ3VLK3_9CHLR</name>
<feature type="transmembrane region" description="Helical" evidence="1">
    <location>
        <begin position="40"/>
        <end position="60"/>
    </location>
</feature>
<accession>A0ABQ3VLK3</accession>